<sequence length="114" mass="12423">MPLPATSISTQIGLIPGEDHHRSAPFLKKGERRVSLTCCESRPAYLLPLTGENSGDEPVECLGSRAPKDLGPAKAYDMTLLLVGYHASRVYTILVMEEEKKKGTRLIVGSVNED</sequence>
<proteinExistence type="predicted"/>
<evidence type="ECO:0000313" key="2">
    <source>
        <dbReference type="Proteomes" id="UP001055439"/>
    </source>
</evidence>
<keyword evidence="2" id="KW-1185">Reference proteome</keyword>
<dbReference type="AlphaFoldDB" id="A0A9E7FNT6"/>
<accession>A0A9E7FNT6</accession>
<reference evidence="1" key="1">
    <citation type="submission" date="2022-05" db="EMBL/GenBank/DDBJ databases">
        <title>The Musa troglodytarum L. genome provides insights into the mechanism of non-climacteric behaviour and enrichment of carotenoids.</title>
        <authorList>
            <person name="Wang J."/>
        </authorList>
    </citation>
    <scope>NUCLEOTIDE SEQUENCE</scope>
    <source>
        <tissue evidence="1">Leaf</tissue>
    </source>
</reference>
<dbReference type="Proteomes" id="UP001055439">
    <property type="component" value="Chromosome 4"/>
</dbReference>
<gene>
    <name evidence="1" type="ORF">MUK42_34139</name>
</gene>
<protein>
    <submittedName>
        <fullName evidence="1">Uncharacterized protein</fullName>
    </submittedName>
</protein>
<organism evidence="1 2">
    <name type="scientific">Musa troglodytarum</name>
    <name type="common">fe'i banana</name>
    <dbReference type="NCBI Taxonomy" id="320322"/>
    <lineage>
        <taxon>Eukaryota</taxon>
        <taxon>Viridiplantae</taxon>
        <taxon>Streptophyta</taxon>
        <taxon>Embryophyta</taxon>
        <taxon>Tracheophyta</taxon>
        <taxon>Spermatophyta</taxon>
        <taxon>Magnoliopsida</taxon>
        <taxon>Liliopsida</taxon>
        <taxon>Zingiberales</taxon>
        <taxon>Musaceae</taxon>
        <taxon>Musa</taxon>
    </lineage>
</organism>
<name>A0A9E7FNT6_9LILI</name>
<dbReference type="EMBL" id="CP097506">
    <property type="protein sequence ID" value="URD99290.1"/>
    <property type="molecule type" value="Genomic_DNA"/>
</dbReference>
<evidence type="ECO:0000313" key="1">
    <source>
        <dbReference type="EMBL" id="URD99290.1"/>
    </source>
</evidence>